<keyword evidence="4" id="KW-1185">Reference proteome</keyword>
<dbReference type="Pfam" id="PF13478">
    <property type="entry name" value="XdhC_C"/>
    <property type="match status" value="1"/>
</dbReference>
<organism evidence="3 4">
    <name type="scientific">Paracoccus tibetensis</name>
    <dbReference type="NCBI Taxonomy" id="336292"/>
    <lineage>
        <taxon>Bacteria</taxon>
        <taxon>Pseudomonadati</taxon>
        <taxon>Pseudomonadota</taxon>
        <taxon>Alphaproteobacteria</taxon>
        <taxon>Rhodobacterales</taxon>
        <taxon>Paracoccaceae</taxon>
        <taxon>Paracoccus</taxon>
    </lineage>
</organism>
<dbReference type="PANTHER" id="PTHR30388">
    <property type="entry name" value="ALDEHYDE OXIDOREDUCTASE MOLYBDENUM COFACTOR ASSEMBLY PROTEIN"/>
    <property type="match status" value="1"/>
</dbReference>
<dbReference type="AlphaFoldDB" id="A0A1G5EW42"/>
<dbReference type="Proteomes" id="UP000199502">
    <property type="component" value="Unassembled WGS sequence"/>
</dbReference>
<dbReference type="InterPro" id="IPR003777">
    <property type="entry name" value="XdhC_CoxI"/>
</dbReference>
<dbReference type="RefSeq" id="WP_090741362.1">
    <property type="nucleotide sequence ID" value="NZ_FMVT01000003.1"/>
</dbReference>
<name>A0A1G5EW42_9RHOB</name>
<protein>
    <submittedName>
        <fullName evidence="3">Xanthine dehydrogenase accessory factor</fullName>
    </submittedName>
</protein>
<dbReference type="PANTHER" id="PTHR30388:SF4">
    <property type="entry name" value="MOLYBDENUM COFACTOR INSERTION CHAPERONE PAOD"/>
    <property type="match status" value="1"/>
</dbReference>
<reference evidence="3 4" key="1">
    <citation type="submission" date="2016-10" db="EMBL/GenBank/DDBJ databases">
        <authorList>
            <person name="de Groot N.N."/>
        </authorList>
    </citation>
    <scope>NUCLEOTIDE SEQUENCE [LARGE SCALE GENOMIC DNA]</scope>
    <source>
        <strain evidence="3 4">CGMCC 1.8925</strain>
    </source>
</reference>
<evidence type="ECO:0000259" key="1">
    <source>
        <dbReference type="Pfam" id="PF02625"/>
    </source>
</evidence>
<dbReference type="EMBL" id="FMVT01000003">
    <property type="protein sequence ID" value="SCY31213.1"/>
    <property type="molecule type" value="Genomic_DNA"/>
</dbReference>
<dbReference type="InterPro" id="IPR052698">
    <property type="entry name" value="MoCofactor_Util/Proc"/>
</dbReference>
<dbReference type="Pfam" id="PF02625">
    <property type="entry name" value="XdhC_CoxI"/>
    <property type="match status" value="1"/>
</dbReference>
<dbReference type="STRING" id="336292.SAMN05660710_01259"/>
<evidence type="ECO:0000313" key="4">
    <source>
        <dbReference type="Proteomes" id="UP000199502"/>
    </source>
</evidence>
<dbReference type="Gene3D" id="3.40.50.720">
    <property type="entry name" value="NAD(P)-binding Rossmann-like Domain"/>
    <property type="match status" value="1"/>
</dbReference>
<dbReference type="OrthoDB" id="9815497at2"/>
<evidence type="ECO:0000259" key="2">
    <source>
        <dbReference type="Pfam" id="PF13478"/>
    </source>
</evidence>
<dbReference type="InterPro" id="IPR027051">
    <property type="entry name" value="XdhC_Rossmann_dom"/>
</dbReference>
<proteinExistence type="predicted"/>
<evidence type="ECO:0000313" key="3">
    <source>
        <dbReference type="EMBL" id="SCY31213.1"/>
    </source>
</evidence>
<sequence length="285" mass="31160">MNTSDLAALRLLARRDGALCTLVGIEGSFSRAIGAHLAVAWDGEIAGSLADGCLEAELALQARAMRTTGPQVIRYGRGSPVIDFRLPCGSGLDVLIDPAPDRSAIRRVMSALTERRPAELPLPTRSLPRRPCLPPLRLDIFGNGPEMEAMARLASAAGIERRQTPQSRLQLGKRPALTPPDAWTAVVLLFHDHDWEMPVLDWALESPAFYIGAIGGARIRQRRQERLALRYNPSQLSRLRGPVGLIPSARDPATLAMSILAEIMRDFDRTYAAQSPQPRLSHVTT</sequence>
<feature type="domain" description="XdhC Rossmann" evidence="2">
    <location>
        <begin position="140"/>
        <end position="263"/>
    </location>
</feature>
<accession>A0A1G5EW42</accession>
<feature type="domain" description="XdhC- CoxI" evidence="1">
    <location>
        <begin position="13"/>
        <end position="76"/>
    </location>
</feature>
<gene>
    <name evidence="3" type="ORF">SAMN05660710_01259</name>
</gene>